<gene>
    <name evidence="1" type="ORF">N7532_007219</name>
</gene>
<evidence type="ECO:0008006" key="3">
    <source>
        <dbReference type="Google" id="ProtNLM"/>
    </source>
</evidence>
<dbReference type="EMBL" id="JAPQKI010000006">
    <property type="protein sequence ID" value="KAJ5094928.1"/>
    <property type="molecule type" value="Genomic_DNA"/>
</dbReference>
<dbReference type="PANTHER" id="PTHR38111:SF6">
    <property type="entry name" value="FINGER DOMAIN PROTEIN, PUTATIVE (AFU_ORTHOLOGUE AFUA_8G01940)-RELATED"/>
    <property type="match status" value="1"/>
</dbReference>
<proteinExistence type="predicted"/>
<dbReference type="Proteomes" id="UP001149074">
    <property type="component" value="Unassembled WGS sequence"/>
</dbReference>
<dbReference type="OrthoDB" id="1924260at2759"/>
<reference evidence="1" key="1">
    <citation type="submission" date="2022-11" db="EMBL/GenBank/DDBJ databases">
        <authorList>
            <person name="Petersen C."/>
        </authorList>
    </citation>
    <scope>NUCLEOTIDE SEQUENCE</scope>
    <source>
        <strain evidence="1">IBT 30761</strain>
    </source>
</reference>
<accession>A0A9W9F7C1</accession>
<reference evidence="1" key="2">
    <citation type="journal article" date="2023" name="IMA Fungus">
        <title>Comparative genomic study of the Penicillium genus elucidates a diverse pangenome and 15 lateral gene transfer events.</title>
        <authorList>
            <person name="Petersen C."/>
            <person name="Sorensen T."/>
            <person name="Nielsen M.R."/>
            <person name="Sondergaard T.E."/>
            <person name="Sorensen J.L."/>
            <person name="Fitzpatrick D.A."/>
            <person name="Frisvad J.C."/>
            <person name="Nielsen K.L."/>
        </authorList>
    </citation>
    <scope>NUCLEOTIDE SEQUENCE</scope>
    <source>
        <strain evidence="1">IBT 30761</strain>
    </source>
</reference>
<name>A0A9W9F7C1_9EURO</name>
<evidence type="ECO:0000313" key="2">
    <source>
        <dbReference type="Proteomes" id="UP001149074"/>
    </source>
</evidence>
<dbReference type="InterPro" id="IPR021858">
    <property type="entry name" value="Fun_TF"/>
</dbReference>
<dbReference type="InterPro" id="IPR053178">
    <property type="entry name" value="Osmoadaptation_assoc"/>
</dbReference>
<comment type="caution">
    <text evidence="1">The sequence shown here is derived from an EMBL/GenBank/DDBJ whole genome shotgun (WGS) entry which is preliminary data.</text>
</comment>
<dbReference type="Pfam" id="PF11951">
    <property type="entry name" value="Fungal_trans_2"/>
    <property type="match status" value="2"/>
</dbReference>
<keyword evidence="2" id="KW-1185">Reference proteome</keyword>
<evidence type="ECO:0000313" key="1">
    <source>
        <dbReference type="EMBL" id="KAJ5094928.1"/>
    </source>
</evidence>
<dbReference type="GeneID" id="81358691"/>
<dbReference type="AlphaFoldDB" id="A0A9W9F7C1"/>
<dbReference type="PANTHER" id="PTHR38111">
    <property type="entry name" value="ZN(2)-C6 FUNGAL-TYPE DOMAIN-CONTAINING PROTEIN-RELATED"/>
    <property type="match status" value="1"/>
</dbReference>
<dbReference type="RefSeq" id="XP_056473078.1">
    <property type="nucleotide sequence ID" value="XM_056619712.1"/>
</dbReference>
<sequence>MTELRRWHLTGISPLPRLRLVPEGFWDNYTGTDLRLLLHVTRISLDFESRGISNCSVWLQKMPFFLTMALENPFVMSSLLAFSASYIAWITRNHQTRNLMLLYRGFALNGLRRSLYKLSESISEAVLAASILLLWQANEWQEWVLLQRGITTVFNTMTPGAKYRSELAQFLDDQNDMKDDSSSELFCGCGPAALDTVTANLLDMQNSFVQQLHGSYISQLLQFIQKLQSGGPFVNAEEAFDRLRPLNTWLLWLPPALLAEREEEASAFLILSHYYAVAIAITSTLHFSDLRNSYLGSLSFSPFAFVRQSFHLKSITPKFCDRAHPLIRQYEVQGTTGPILGTRGTRPLLLAACDDTSKESLLLLADERLAPNLALSALNTQIREAFNSFVTTVFPGIYFGHSARVEVNLMDWLRCTHVDNPPSPLSWAIRSLSTYYLGKKYKDSEQLIWSRYMYNRGLNRLACALHSPTSAMSDETLAAAILLGVYEMMDGTAECSWLSHSRGIAHLIRSRGPSPHRNGIGRTLLISFRSFLVLDAFLRGESCFLESSEWQSAIKDTVSADERNGKKSVLGAIVDNAFSEVTRCPGLFIRTQNMIAQKHVSKSSRKGLIDEIHKTRKTLADFRKQMTVNLVNVSEHQTIQERMAFFGSIPTTIACVFAQHSLHGIRSALALLDKLYTVLEPHASPHVSPPSWAVDSSLKPSWKLENVPASSKGHTPHGSSEIIIPSTCQGEKPGDWLDRIQLAMGMLTLEPL</sequence>
<protein>
    <recommendedName>
        <fullName evidence="3">Transcription factor domain-containing protein</fullName>
    </recommendedName>
</protein>
<organism evidence="1 2">
    <name type="scientific">Penicillium argentinense</name>
    <dbReference type="NCBI Taxonomy" id="1131581"/>
    <lineage>
        <taxon>Eukaryota</taxon>
        <taxon>Fungi</taxon>
        <taxon>Dikarya</taxon>
        <taxon>Ascomycota</taxon>
        <taxon>Pezizomycotina</taxon>
        <taxon>Eurotiomycetes</taxon>
        <taxon>Eurotiomycetidae</taxon>
        <taxon>Eurotiales</taxon>
        <taxon>Aspergillaceae</taxon>
        <taxon>Penicillium</taxon>
    </lineage>
</organism>